<proteinExistence type="predicted"/>
<comment type="caution">
    <text evidence="1">The sequence shown here is derived from an EMBL/GenBank/DDBJ whole genome shotgun (WGS) entry which is preliminary data.</text>
</comment>
<organism evidence="1 2">
    <name type="scientific">Coptis chinensis</name>
    <dbReference type="NCBI Taxonomy" id="261450"/>
    <lineage>
        <taxon>Eukaryota</taxon>
        <taxon>Viridiplantae</taxon>
        <taxon>Streptophyta</taxon>
        <taxon>Embryophyta</taxon>
        <taxon>Tracheophyta</taxon>
        <taxon>Spermatophyta</taxon>
        <taxon>Magnoliopsida</taxon>
        <taxon>Ranunculales</taxon>
        <taxon>Ranunculaceae</taxon>
        <taxon>Coptidoideae</taxon>
        <taxon>Coptis</taxon>
    </lineage>
</organism>
<protein>
    <recommendedName>
        <fullName evidence="3">Replication factor A C-terminal domain-containing protein</fullName>
    </recommendedName>
</protein>
<name>A0A835LGW7_9MAGN</name>
<gene>
    <name evidence="1" type="ORF">IFM89_003962</name>
</gene>
<dbReference type="AlphaFoldDB" id="A0A835LGW7"/>
<accession>A0A835LGW7</accession>
<sequence length="200" mass="22809">MSGCQNPVGVEVGLSWLMLDVPCITGYQIRVRIQDHTDGSTMTIFGQEAETLIKHPASELEAMLKSILPFETSTETLGTSTKETKPKRMCSKSKCLEIYSYNFNETVQTSDTTFASKRIRKLYQCFYWLSEIRLAFLIMKPMDSNDQFNYNKDFDSLESNEFAQFNAQLQEPSYNSSNIKVNSGEKAVADVGESQKWRRS</sequence>
<keyword evidence="2" id="KW-1185">Reference proteome</keyword>
<reference evidence="1 2" key="1">
    <citation type="submission" date="2020-10" db="EMBL/GenBank/DDBJ databases">
        <title>The Coptis chinensis genome and diversification of protoberbering-type alkaloids.</title>
        <authorList>
            <person name="Wang B."/>
            <person name="Shu S."/>
            <person name="Song C."/>
            <person name="Liu Y."/>
        </authorList>
    </citation>
    <scope>NUCLEOTIDE SEQUENCE [LARGE SCALE GENOMIC DNA]</scope>
    <source>
        <strain evidence="1">HL-2020</strain>
        <tissue evidence="1">Leaf</tissue>
    </source>
</reference>
<dbReference type="Proteomes" id="UP000631114">
    <property type="component" value="Unassembled WGS sequence"/>
</dbReference>
<dbReference type="OrthoDB" id="1435871at2759"/>
<evidence type="ECO:0000313" key="1">
    <source>
        <dbReference type="EMBL" id="KAF9591339.1"/>
    </source>
</evidence>
<dbReference type="EMBL" id="JADFTS010000008">
    <property type="protein sequence ID" value="KAF9591339.1"/>
    <property type="molecule type" value="Genomic_DNA"/>
</dbReference>
<dbReference type="Gene3D" id="2.40.50.140">
    <property type="entry name" value="Nucleic acid-binding proteins"/>
    <property type="match status" value="1"/>
</dbReference>
<evidence type="ECO:0000313" key="2">
    <source>
        <dbReference type="Proteomes" id="UP000631114"/>
    </source>
</evidence>
<dbReference type="InterPro" id="IPR012340">
    <property type="entry name" value="NA-bd_OB-fold"/>
</dbReference>
<evidence type="ECO:0008006" key="3">
    <source>
        <dbReference type="Google" id="ProtNLM"/>
    </source>
</evidence>